<accession>A0A941CY54</accession>
<dbReference type="GO" id="GO:0016758">
    <property type="term" value="F:hexosyltransferase activity"/>
    <property type="evidence" value="ECO:0007669"/>
    <property type="project" value="UniProtKB-ARBA"/>
</dbReference>
<evidence type="ECO:0000313" key="5">
    <source>
        <dbReference type="Proteomes" id="UP000675431"/>
    </source>
</evidence>
<dbReference type="PANTHER" id="PTHR22916">
    <property type="entry name" value="GLYCOSYLTRANSFERASE"/>
    <property type="match status" value="1"/>
</dbReference>
<dbReference type="FunFam" id="3.90.550.10:FF:000130">
    <property type="entry name" value="Family 2 glycosyl transferase"/>
    <property type="match status" value="1"/>
</dbReference>
<dbReference type="InterPro" id="IPR001173">
    <property type="entry name" value="Glyco_trans_2-like"/>
</dbReference>
<evidence type="ECO:0000313" key="4">
    <source>
        <dbReference type="EMBL" id="MBR7554923.1"/>
    </source>
</evidence>
<dbReference type="Pfam" id="PF00535">
    <property type="entry name" value="Glycos_transf_2"/>
    <property type="match status" value="1"/>
</dbReference>
<dbReference type="EMBL" id="JAGSIE010000046">
    <property type="protein sequence ID" value="MBR7554923.1"/>
    <property type="molecule type" value="Genomic_DNA"/>
</dbReference>
<comment type="similarity">
    <text evidence="1">Belongs to the glycosyltransferase 2 family.</text>
</comment>
<sequence length="264" mass="30518">MQQADRNNPTVSVITPAFNAEKTIRGTIDSVLAQTYQDYEIIVVDDYSTDRTVEIVEKYVTKDSRVRLIQLEENSGAAVARNTAMKAAKGRYIAFLDSDDQWFPTKLEKQLAFMQEKDIAFSFTKYVRMDDEEKLTGNISKAPKSVGYHDLMKHCVIGCLTVMIDRKKVGNQEMENIRRRQDYAYWLTLTKQGFKAYGFPEVLAKYRMGQNTVSSNKLKAAKGQWYVYRQIEHQNLLKSSYYFVHYAFKGIKNSLKTKMSKKQA</sequence>
<reference evidence="3 5" key="1">
    <citation type="submission" date="2021-04" db="EMBL/GenBank/DDBJ databases">
        <title>Allobacillus sp. nov. SKP8-2 isolated from shrimp paste.</title>
        <authorList>
            <person name="Tanasupawat S."/>
            <person name="Yiamsombat S."/>
            <person name="Kanchanasin P."/>
            <person name="Kuncharoen N."/>
        </authorList>
    </citation>
    <scope>NUCLEOTIDE SEQUENCE [LARGE SCALE GENOMIC DNA]</scope>
    <source>
        <strain evidence="3 5">SKP8-2</strain>
    </source>
</reference>
<dbReference type="EMBL" id="JAGSIE010000038">
    <property type="protein sequence ID" value="MBR7554750.1"/>
    <property type="molecule type" value="Genomic_DNA"/>
</dbReference>
<dbReference type="PANTHER" id="PTHR22916:SF3">
    <property type="entry name" value="UDP-GLCNAC:BETAGAL BETA-1,3-N-ACETYLGLUCOSAMINYLTRANSFERASE-LIKE PROTEIN 1"/>
    <property type="match status" value="1"/>
</dbReference>
<feature type="domain" description="Glycosyltransferase 2-like" evidence="2">
    <location>
        <begin position="12"/>
        <end position="142"/>
    </location>
</feature>
<evidence type="ECO:0000259" key="2">
    <source>
        <dbReference type="Pfam" id="PF00535"/>
    </source>
</evidence>
<evidence type="ECO:0000313" key="3">
    <source>
        <dbReference type="EMBL" id="MBR7554750.1"/>
    </source>
</evidence>
<dbReference type="AlphaFoldDB" id="A0A941CY54"/>
<organism evidence="3 5">
    <name type="scientific">Allobacillus saliphilus</name>
    <dbReference type="NCBI Taxonomy" id="2912308"/>
    <lineage>
        <taxon>Bacteria</taxon>
        <taxon>Bacillati</taxon>
        <taxon>Bacillota</taxon>
        <taxon>Bacilli</taxon>
        <taxon>Bacillales</taxon>
        <taxon>Bacillaceae</taxon>
        <taxon>Allobacillus</taxon>
    </lineage>
</organism>
<dbReference type="CDD" id="cd00761">
    <property type="entry name" value="Glyco_tranf_GTA_type"/>
    <property type="match status" value="1"/>
</dbReference>
<gene>
    <name evidence="3" type="ORF">KC820_11505</name>
    <name evidence="4" type="ORF">KC820_12380</name>
</gene>
<proteinExistence type="inferred from homology"/>
<evidence type="ECO:0000256" key="1">
    <source>
        <dbReference type="ARBA" id="ARBA00006739"/>
    </source>
</evidence>
<dbReference type="SUPFAM" id="SSF53448">
    <property type="entry name" value="Nucleotide-diphospho-sugar transferases"/>
    <property type="match status" value="1"/>
</dbReference>
<dbReference type="InterPro" id="IPR029044">
    <property type="entry name" value="Nucleotide-diphossugar_trans"/>
</dbReference>
<keyword evidence="5" id="KW-1185">Reference proteome</keyword>
<dbReference type="Proteomes" id="UP000675431">
    <property type="component" value="Unassembled WGS sequence"/>
</dbReference>
<comment type="caution">
    <text evidence="3">The sequence shown here is derived from an EMBL/GenBank/DDBJ whole genome shotgun (WGS) entry which is preliminary data.</text>
</comment>
<dbReference type="Gene3D" id="3.90.550.10">
    <property type="entry name" value="Spore Coat Polysaccharide Biosynthesis Protein SpsA, Chain A"/>
    <property type="match status" value="1"/>
</dbReference>
<protein>
    <submittedName>
        <fullName evidence="3">Glycosyltransferase family 2 protein</fullName>
    </submittedName>
</protein>
<name>A0A941CY54_9BACI</name>